<evidence type="ECO:0000313" key="2">
    <source>
        <dbReference type="Proteomes" id="UP000631114"/>
    </source>
</evidence>
<name>A0A835HC79_9MAGN</name>
<proteinExistence type="predicted"/>
<dbReference type="Proteomes" id="UP000631114">
    <property type="component" value="Unassembled WGS sequence"/>
</dbReference>
<keyword evidence="2" id="KW-1185">Reference proteome</keyword>
<dbReference type="AlphaFoldDB" id="A0A835HC79"/>
<sequence>MLIAKSHDVLVPPAPDAPNAHKFGSEENYVRGTLLQPNYIVSNEVTYIGNMIEPFLKLWIDKVPSITTGGSSIFLSGEINGSAYFFLNLLRSD</sequence>
<comment type="caution">
    <text evidence="1">The sequence shown here is derived from an EMBL/GenBank/DDBJ whole genome shotgun (WGS) entry which is preliminary data.</text>
</comment>
<accession>A0A835HC79</accession>
<organism evidence="1 2">
    <name type="scientific">Coptis chinensis</name>
    <dbReference type="NCBI Taxonomy" id="261450"/>
    <lineage>
        <taxon>Eukaryota</taxon>
        <taxon>Viridiplantae</taxon>
        <taxon>Streptophyta</taxon>
        <taxon>Embryophyta</taxon>
        <taxon>Tracheophyta</taxon>
        <taxon>Spermatophyta</taxon>
        <taxon>Magnoliopsida</taxon>
        <taxon>Ranunculales</taxon>
        <taxon>Ranunculaceae</taxon>
        <taxon>Coptidoideae</taxon>
        <taxon>Coptis</taxon>
    </lineage>
</organism>
<dbReference type="EMBL" id="JADFTS010000007">
    <property type="protein sequence ID" value="KAF9596601.1"/>
    <property type="molecule type" value="Genomic_DNA"/>
</dbReference>
<gene>
    <name evidence="1" type="ORF">IFM89_012724</name>
</gene>
<reference evidence="1 2" key="1">
    <citation type="submission" date="2020-10" db="EMBL/GenBank/DDBJ databases">
        <title>The Coptis chinensis genome and diversification of protoberbering-type alkaloids.</title>
        <authorList>
            <person name="Wang B."/>
            <person name="Shu S."/>
            <person name="Song C."/>
            <person name="Liu Y."/>
        </authorList>
    </citation>
    <scope>NUCLEOTIDE SEQUENCE [LARGE SCALE GENOMIC DNA]</scope>
    <source>
        <strain evidence="1">HL-2020</strain>
        <tissue evidence="1">Leaf</tissue>
    </source>
</reference>
<protein>
    <submittedName>
        <fullName evidence="1">Uncharacterized protein</fullName>
    </submittedName>
</protein>
<evidence type="ECO:0000313" key="1">
    <source>
        <dbReference type="EMBL" id="KAF9596601.1"/>
    </source>
</evidence>